<keyword evidence="1" id="KW-0472">Membrane</keyword>
<dbReference type="PANTHER" id="PTHR40394">
    <property type="entry name" value="LIPOPROTEIN-RELATED"/>
    <property type="match status" value="1"/>
</dbReference>
<organism evidence="2 3">
    <name type="scientific">SAR324 cluster bacterium</name>
    <dbReference type="NCBI Taxonomy" id="2024889"/>
    <lineage>
        <taxon>Bacteria</taxon>
        <taxon>Deltaproteobacteria</taxon>
        <taxon>SAR324 cluster</taxon>
    </lineage>
</organism>
<feature type="transmembrane region" description="Helical" evidence="1">
    <location>
        <begin position="57"/>
        <end position="79"/>
    </location>
</feature>
<dbReference type="EMBL" id="NVSR01000002">
    <property type="protein sequence ID" value="PCI30748.1"/>
    <property type="molecule type" value="Genomic_DNA"/>
</dbReference>
<dbReference type="Pfam" id="PF11821">
    <property type="entry name" value="ActD"/>
    <property type="match status" value="1"/>
</dbReference>
<keyword evidence="1" id="KW-0812">Transmembrane</keyword>
<evidence type="ECO:0000313" key="3">
    <source>
        <dbReference type="Proteomes" id="UP000218113"/>
    </source>
</evidence>
<sequence>MSKKFSGVWGTFEFLDDTCSVVKELREMGYKKITTHAPCPRHELDHALGDPQSRVPFATLIGMFTGLGLAVVIMLYMTLDWILPVSGKPIISIPSMGPVAFELTVLTSIYFTMMAMVVLIIKDTKAHQFPQGKQYKEYNRFMRDRFGIVVPCPQGEVEKVESIFKKYQAEEVIREV</sequence>
<protein>
    <recommendedName>
        <fullName evidence="4">DUF3341 domain-containing protein</fullName>
    </recommendedName>
</protein>
<reference evidence="3" key="1">
    <citation type="submission" date="2017-08" db="EMBL/GenBank/DDBJ databases">
        <title>A dynamic microbial community with high functional redundancy inhabits the cold, oxic subseafloor aquifer.</title>
        <authorList>
            <person name="Tully B.J."/>
            <person name="Wheat C.G."/>
            <person name="Glazer B.T."/>
            <person name="Huber J.A."/>
        </authorList>
    </citation>
    <scope>NUCLEOTIDE SEQUENCE [LARGE SCALE GENOMIC DNA]</scope>
</reference>
<evidence type="ECO:0000313" key="2">
    <source>
        <dbReference type="EMBL" id="PCI30748.1"/>
    </source>
</evidence>
<feature type="transmembrane region" description="Helical" evidence="1">
    <location>
        <begin position="99"/>
        <end position="121"/>
    </location>
</feature>
<evidence type="ECO:0000256" key="1">
    <source>
        <dbReference type="SAM" id="Phobius"/>
    </source>
</evidence>
<gene>
    <name evidence="2" type="ORF">COB67_00940</name>
</gene>
<accession>A0A2A4TB43</accession>
<dbReference type="AlphaFoldDB" id="A0A2A4TB43"/>
<evidence type="ECO:0008006" key="4">
    <source>
        <dbReference type="Google" id="ProtNLM"/>
    </source>
</evidence>
<dbReference type="PANTHER" id="PTHR40394:SF2">
    <property type="entry name" value="QUINOL:CYTOCHROME C OXIDOREDUCTASE MEMBRANE PROTEIN"/>
    <property type="match status" value="1"/>
</dbReference>
<name>A0A2A4TB43_9DELT</name>
<keyword evidence="1" id="KW-1133">Transmembrane helix</keyword>
<comment type="caution">
    <text evidence="2">The sequence shown here is derived from an EMBL/GenBank/DDBJ whole genome shotgun (WGS) entry which is preliminary data.</text>
</comment>
<proteinExistence type="predicted"/>
<dbReference type="InterPro" id="IPR021776">
    <property type="entry name" value="ActD"/>
</dbReference>
<dbReference type="Proteomes" id="UP000218113">
    <property type="component" value="Unassembled WGS sequence"/>
</dbReference>